<dbReference type="PANTHER" id="PTHR35368">
    <property type="entry name" value="HYDROPEROXIDE REDUCTASE"/>
    <property type="match status" value="1"/>
</dbReference>
<dbReference type="InterPro" id="IPR015946">
    <property type="entry name" value="KH_dom-like_a/b"/>
</dbReference>
<accession>A0A7J4JFA0</accession>
<evidence type="ECO:0000313" key="3">
    <source>
        <dbReference type="Proteomes" id="UP000564964"/>
    </source>
</evidence>
<name>A0A7J4JFA0_9ARCH</name>
<comment type="caution">
    <text evidence="1">The sequence shown here is derived from an EMBL/GenBank/DDBJ whole genome shotgun (WGS) entry which is preliminary data.</text>
</comment>
<gene>
    <name evidence="1" type="ORF">HA252_03545</name>
    <name evidence="2" type="ORF">J4203_02080</name>
</gene>
<dbReference type="PANTHER" id="PTHR35368:SF1">
    <property type="entry name" value="HYDROPEROXIDE REDUCTASE"/>
    <property type="match status" value="1"/>
</dbReference>
<dbReference type="SUPFAM" id="SSF82784">
    <property type="entry name" value="OsmC-like"/>
    <property type="match status" value="1"/>
</dbReference>
<reference evidence="2" key="3">
    <citation type="submission" date="2021-05" db="EMBL/GenBank/DDBJ databases">
        <title>Protein family content uncovers lineage relationships and bacterial pathway maintenance mechanisms in DPANN archaea.</title>
        <authorList>
            <person name="Castelle C.J."/>
            <person name="Meheust R."/>
            <person name="Jaffe A.L."/>
            <person name="Seitz K."/>
            <person name="Gong X."/>
            <person name="Baker B.J."/>
            <person name="Banfield J.F."/>
        </authorList>
    </citation>
    <scope>NUCLEOTIDE SEQUENCE</scope>
    <source>
        <strain evidence="2">RIFCSPLOWO2_01_FULL_58_19</strain>
    </source>
</reference>
<dbReference type="InterPro" id="IPR052924">
    <property type="entry name" value="OsmC/Ohr_hydroprdx_reductase"/>
</dbReference>
<sequence>MNNVNAEAMQAFAESVEKDAMQARKSKRVEGNWNFVEGKPQFSASIEFANGKTVLSADSPPFLGGHGLAPDPLQYCLFGLAACYASTFAAIATEQGLALDKLSIATENKVNLSQTLGLSQEPIVEQVSLTLSVSGKASRRQLEEINKLAGERCPGAYCLKNPIKLVTSIQ</sequence>
<evidence type="ECO:0000313" key="1">
    <source>
        <dbReference type="EMBL" id="HIH16452.1"/>
    </source>
</evidence>
<dbReference type="Proteomes" id="UP000678237">
    <property type="component" value="Unassembled WGS sequence"/>
</dbReference>
<dbReference type="Pfam" id="PF02566">
    <property type="entry name" value="OsmC"/>
    <property type="match status" value="1"/>
</dbReference>
<dbReference type="EMBL" id="JAGVWE010000002">
    <property type="protein sequence ID" value="MBS3062636.1"/>
    <property type="molecule type" value="Genomic_DNA"/>
</dbReference>
<reference evidence="2" key="2">
    <citation type="submission" date="2021-03" db="EMBL/GenBank/DDBJ databases">
        <authorList>
            <person name="Jaffe A."/>
        </authorList>
    </citation>
    <scope>NUCLEOTIDE SEQUENCE</scope>
    <source>
        <strain evidence="2">RIFCSPLOWO2_01_FULL_58_19</strain>
    </source>
</reference>
<dbReference type="Proteomes" id="UP000564964">
    <property type="component" value="Unassembled WGS sequence"/>
</dbReference>
<dbReference type="InterPro" id="IPR036102">
    <property type="entry name" value="OsmC/Ohrsf"/>
</dbReference>
<dbReference type="EMBL" id="DUGH01000085">
    <property type="protein sequence ID" value="HIH16452.1"/>
    <property type="molecule type" value="Genomic_DNA"/>
</dbReference>
<evidence type="ECO:0000313" key="2">
    <source>
        <dbReference type="EMBL" id="MBS3062636.1"/>
    </source>
</evidence>
<organism evidence="1 3">
    <name type="scientific">Candidatus Iainarchaeum sp</name>
    <dbReference type="NCBI Taxonomy" id="3101447"/>
    <lineage>
        <taxon>Archaea</taxon>
        <taxon>Candidatus Iainarchaeota</taxon>
        <taxon>Candidatus Iainarchaeia</taxon>
        <taxon>Candidatus Iainarchaeales</taxon>
        <taxon>Candidatus Iainarchaeaceae</taxon>
        <taxon>Candidatus Iainarchaeum</taxon>
    </lineage>
</organism>
<reference evidence="1" key="1">
    <citation type="journal article" date="2020" name="bioRxiv">
        <title>A rank-normalized archaeal taxonomy based on genome phylogeny resolves widespread incomplete and uneven classifications.</title>
        <authorList>
            <person name="Rinke C."/>
            <person name="Chuvochina M."/>
            <person name="Mussig A.J."/>
            <person name="Chaumeil P.-A."/>
            <person name="Waite D.W."/>
            <person name="Whitman W.B."/>
            <person name="Parks D.H."/>
            <person name="Hugenholtz P."/>
        </authorList>
    </citation>
    <scope>NUCLEOTIDE SEQUENCE</scope>
    <source>
        <strain evidence="1">UBA10219</strain>
    </source>
</reference>
<dbReference type="AlphaFoldDB" id="A0A7J4JFA0"/>
<dbReference type="InterPro" id="IPR003718">
    <property type="entry name" value="OsmC/Ohr_fam"/>
</dbReference>
<protein>
    <submittedName>
        <fullName evidence="1">OsmC family protein</fullName>
    </submittedName>
</protein>
<dbReference type="Gene3D" id="3.30.300.20">
    <property type="match status" value="1"/>
</dbReference>
<proteinExistence type="predicted"/>